<sequence length="190" mass="20748">MTYAAALALLLLALLCRDGVGGVGDVKQSGVSDATDVTHRMLLPADLEVGWWLLEARHSQQCLGVLNWDQLNGGNVVQGKACDTTNFKWKIKQVPGSTEYYHLIAQHSNQCLGVLNLDQLNGANVVQGRACDTPNFEWAFLEEKDGGYLVKARHSGQCLGVFLSSHHNGANVVQGIACDTDNFIWDLKRP</sequence>
<evidence type="ECO:0000256" key="1">
    <source>
        <dbReference type="SAM" id="SignalP"/>
    </source>
</evidence>
<dbReference type="VEuPathDB" id="CryptoDB:Vbra_6108"/>
<proteinExistence type="predicted"/>
<dbReference type="Proteomes" id="UP000041254">
    <property type="component" value="Unassembled WGS sequence"/>
</dbReference>
<feature type="signal peptide" evidence="1">
    <location>
        <begin position="1"/>
        <end position="22"/>
    </location>
</feature>
<feature type="chain" id="PRO_5005189348" description="Ricin B lectin domain-containing protein" evidence="1">
    <location>
        <begin position="23"/>
        <end position="190"/>
    </location>
</feature>
<evidence type="ECO:0000313" key="3">
    <source>
        <dbReference type="EMBL" id="CEM21062.1"/>
    </source>
</evidence>
<dbReference type="CDD" id="cd00161">
    <property type="entry name" value="beta-trefoil_Ricin-like"/>
    <property type="match status" value="1"/>
</dbReference>
<dbReference type="Gene3D" id="2.80.10.50">
    <property type="match status" value="1"/>
</dbReference>
<organism evidence="3 4">
    <name type="scientific">Vitrella brassicaformis (strain CCMP3155)</name>
    <dbReference type="NCBI Taxonomy" id="1169540"/>
    <lineage>
        <taxon>Eukaryota</taxon>
        <taxon>Sar</taxon>
        <taxon>Alveolata</taxon>
        <taxon>Colpodellida</taxon>
        <taxon>Vitrellaceae</taxon>
        <taxon>Vitrella</taxon>
    </lineage>
</organism>
<accession>A0A0G4G052</accession>
<dbReference type="AlphaFoldDB" id="A0A0G4G052"/>
<evidence type="ECO:0000259" key="2">
    <source>
        <dbReference type="Pfam" id="PF14200"/>
    </source>
</evidence>
<keyword evidence="1" id="KW-0732">Signal</keyword>
<dbReference type="PhylomeDB" id="A0A0G4G052"/>
<evidence type="ECO:0000313" key="4">
    <source>
        <dbReference type="Proteomes" id="UP000041254"/>
    </source>
</evidence>
<dbReference type="PROSITE" id="PS50231">
    <property type="entry name" value="RICIN_B_LECTIN"/>
    <property type="match status" value="1"/>
</dbReference>
<dbReference type="InterPro" id="IPR035992">
    <property type="entry name" value="Ricin_B-like_lectins"/>
</dbReference>
<dbReference type="InParanoid" id="A0A0G4G052"/>
<name>A0A0G4G052_VITBC</name>
<protein>
    <recommendedName>
        <fullName evidence="2">Ricin B lectin domain-containing protein</fullName>
    </recommendedName>
</protein>
<feature type="domain" description="Ricin B lectin" evidence="2">
    <location>
        <begin position="86"/>
        <end position="174"/>
    </location>
</feature>
<dbReference type="EMBL" id="CDMY01000533">
    <property type="protein sequence ID" value="CEM21062.1"/>
    <property type="molecule type" value="Genomic_DNA"/>
</dbReference>
<reference evidence="3 4" key="1">
    <citation type="submission" date="2014-11" db="EMBL/GenBank/DDBJ databases">
        <authorList>
            <person name="Zhu J."/>
            <person name="Qi W."/>
            <person name="Song R."/>
        </authorList>
    </citation>
    <scope>NUCLEOTIDE SEQUENCE [LARGE SCALE GENOMIC DNA]</scope>
</reference>
<dbReference type="SUPFAM" id="SSF50370">
    <property type="entry name" value="Ricin B-like lectins"/>
    <property type="match status" value="1"/>
</dbReference>
<dbReference type="Pfam" id="PF14200">
    <property type="entry name" value="RicinB_lectin_2"/>
    <property type="match status" value="1"/>
</dbReference>
<keyword evidence="4" id="KW-1185">Reference proteome</keyword>
<gene>
    <name evidence="3" type="ORF">Vbra_6108</name>
</gene>
<dbReference type="InterPro" id="IPR000772">
    <property type="entry name" value="Ricin_B_lectin"/>
</dbReference>